<evidence type="ECO:0000256" key="1">
    <source>
        <dbReference type="SAM" id="Phobius"/>
    </source>
</evidence>
<feature type="transmembrane region" description="Helical" evidence="1">
    <location>
        <begin position="50"/>
        <end position="71"/>
    </location>
</feature>
<accession>A0A8J3YGE3</accession>
<evidence type="ECO:0000313" key="2">
    <source>
        <dbReference type="EMBL" id="GIJ43491.1"/>
    </source>
</evidence>
<keyword evidence="1" id="KW-0812">Transmembrane</keyword>
<feature type="transmembrane region" description="Helical" evidence="1">
    <location>
        <begin position="83"/>
        <end position="105"/>
    </location>
</feature>
<dbReference type="Proteomes" id="UP000619260">
    <property type="component" value="Unassembled WGS sequence"/>
</dbReference>
<dbReference type="AlphaFoldDB" id="A0A8J3YGE3"/>
<gene>
    <name evidence="2" type="ORF">Val02_03770</name>
</gene>
<feature type="transmembrane region" description="Helical" evidence="1">
    <location>
        <begin position="125"/>
        <end position="144"/>
    </location>
</feature>
<dbReference type="EMBL" id="BOPF01000002">
    <property type="protein sequence ID" value="GIJ43491.1"/>
    <property type="molecule type" value="Genomic_DNA"/>
</dbReference>
<comment type="caution">
    <text evidence="2">The sequence shown here is derived from an EMBL/GenBank/DDBJ whole genome shotgun (WGS) entry which is preliminary data.</text>
</comment>
<organism evidence="2 3">
    <name type="scientific">Virgisporangium aliadipatigenens</name>
    <dbReference type="NCBI Taxonomy" id="741659"/>
    <lineage>
        <taxon>Bacteria</taxon>
        <taxon>Bacillati</taxon>
        <taxon>Actinomycetota</taxon>
        <taxon>Actinomycetes</taxon>
        <taxon>Micromonosporales</taxon>
        <taxon>Micromonosporaceae</taxon>
        <taxon>Virgisporangium</taxon>
    </lineage>
</organism>
<name>A0A8J3YGE3_9ACTN</name>
<keyword evidence="1" id="KW-1133">Transmembrane helix</keyword>
<feature type="transmembrane region" description="Helical" evidence="1">
    <location>
        <begin position="21"/>
        <end position="44"/>
    </location>
</feature>
<evidence type="ECO:0000313" key="3">
    <source>
        <dbReference type="Proteomes" id="UP000619260"/>
    </source>
</evidence>
<protein>
    <submittedName>
        <fullName evidence="2">Uncharacterized protein</fullName>
    </submittedName>
</protein>
<proteinExistence type="predicted"/>
<reference evidence="2" key="1">
    <citation type="submission" date="2021-01" db="EMBL/GenBank/DDBJ databases">
        <title>Whole genome shotgun sequence of Virgisporangium aliadipatigenens NBRC 105644.</title>
        <authorList>
            <person name="Komaki H."/>
            <person name="Tamura T."/>
        </authorList>
    </citation>
    <scope>NUCLEOTIDE SEQUENCE</scope>
    <source>
        <strain evidence="2">NBRC 105644</strain>
    </source>
</reference>
<keyword evidence="3" id="KW-1185">Reference proteome</keyword>
<keyword evidence="1" id="KW-0472">Membrane</keyword>
<sequence>MSRAGARGSVMGMDTRPPGAVRAAFLLWLAAIGAGAFETVLVVASGEAGGGAVAGVAVRGTVFVVATVLAVRMRAGRPWARWALTGLLGVFGTLSLVVGPLSWMLSGNSPVAWAAAAPALDLVFAGSRVVHVAAVLAACVLMFVPAARGWFRPPAGSLPPAGGPAQPRRAA</sequence>